<dbReference type="Proteomes" id="UP000199229">
    <property type="component" value="Unassembled WGS sequence"/>
</dbReference>
<gene>
    <name evidence="1" type="ORF">SAMN05192565_106176</name>
</gene>
<evidence type="ECO:0000313" key="2">
    <source>
        <dbReference type="Proteomes" id="UP000199229"/>
    </source>
</evidence>
<keyword evidence="2" id="KW-1185">Reference proteome</keyword>
<dbReference type="RefSeq" id="WP_091970431.1">
    <property type="nucleotide sequence ID" value="NZ_FOPM01000006.1"/>
</dbReference>
<dbReference type="OrthoDB" id="8477458at2"/>
<dbReference type="EMBL" id="FOPM01000006">
    <property type="protein sequence ID" value="SFG60960.1"/>
    <property type="molecule type" value="Genomic_DNA"/>
</dbReference>
<reference evidence="2" key="1">
    <citation type="submission" date="2016-10" db="EMBL/GenBank/DDBJ databases">
        <authorList>
            <person name="Varghese N."/>
            <person name="Submissions S."/>
        </authorList>
    </citation>
    <scope>NUCLEOTIDE SEQUENCE [LARGE SCALE GENOMIC DNA]</scope>
    <source>
        <strain evidence="2">Gh-105</strain>
    </source>
</reference>
<accession>A0A1I2T819</accession>
<protein>
    <submittedName>
        <fullName evidence="1">Uncharacterized protein</fullName>
    </submittedName>
</protein>
<organism evidence="1 2">
    <name type="scientific">Methylobacterium gossipiicola</name>
    <dbReference type="NCBI Taxonomy" id="582675"/>
    <lineage>
        <taxon>Bacteria</taxon>
        <taxon>Pseudomonadati</taxon>
        <taxon>Pseudomonadota</taxon>
        <taxon>Alphaproteobacteria</taxon>
        <taxon>Hyphomicrobiales</taxon>
        <taxon>Methylobacteriaceae</taxon>
        <taxon>Methylobacterium</taxon>
    </lineage>
</organism>
<name>A0A1I2T819_9HYPH</name>
<sequence>MSDPAPPLASDDVPDWTRPIARADAWLVPAYRTADLFFSVPRAVDLARRADGTPDFFLEVFSDRNAAGDDQALFANLRMGLERRDAGADRDRFVAARGGQTRVVPARLSADAAWHFECGTCRETAPVAWDGAGCATLQTRLPATTGDLIYGQLGTGVVTTARVAVECRVGGVLPRVETTALFEVEALLARLATLHPGAPSLAFDALVTWLKAPPPDLFRLEGEAGVDAGERALALAGRLNRDFGRPAPCPSVSEGPHITLRIPDGTAGPVRWDLRTPYPAELPRFLAFDPFTPIVAAGGRDRVTAFTRVGPLPEDRLSLVVAVSGGFPADLRNCDAIEVVLCVDGALARGHATLARSVTLYPAGRGTQSVTLPFRVSEPKTYRACLQLVVDGTEVLLPWFDGPGSYLHLGPDDVPFLLVSMRATPRLLAQARIAVALVGTPFATALTPQAPSASYLLAPGSVPRIRVTATEPGMPGGGLVLDLPGPIVDLDCDAFPQYGAQSIRAHLTFAPGVASARFAFLPEDALEPILVEVTPERPDITVWYFADRIFHHRYRVRRVRHADDDGPWSEYHSPGESLFLTAAPTSDPRDS</sequence>
<evidence type="ECO:0000313" key="1">
    <source>
        <dbReference type="EMBL" id="SFG60960.1"/>
    </source>
</evidence>
<dbReference type="STRING" id="582675.SAMN05192565_106176"/>
<proteinExistence type="predicted"/>
<dbReference type="AlphaFoldDB" id="A0A1I2T819"/>